<evidence type="ECO:0000256" key="1">
    <source>
        <dbReference type="SAM" id="MobiDB-lite"/>
    </source>
</evidence>
<evidence type="ECO:0000256" key="3">
    <source>
        <dbReference type="SAM" id="SignalP"/>
    </source>
</evidence>
<keyword evidence="2" id="KW-1133">Transmembrane helix</keyword>
<dbReference type="InterPro" id="IPR007567">
    <property type="entry name" value="Mid2_dom"/>
</dbReference>
<sequence length="633" mass="67608">MKFPASLSILAWASVCLVVQATSTPVEPGLRYRNAPGKTELDTIKALRRSLSHSAITGRDRVFENSSTLDQSWNGAVLYKQAFSQEVASKVNSSASLNADVEITCTTCYTKGTVTGKVSITGDFNATEAYQNLADRFETEAKNITDQVVDIVQDVFKDFADDLDLDSPPPTIDLDFDLAIEGIPQISLEFRFDDLELYMQLDTSLSIGSTYTLSLFKSETPLGYAISDELLLGVVLDIDIILDAEAEIDISSGFHLKFDDGLSIDIELFNTKVSHLNFPGGQFEFLPVTITTPGASLKAVLRVGIHAGIAFNYDTTTILGGEFGIGAGIEGSVFANVAEFVTNVTTSGDGNSDCDLQFQCRVFRAQSMSGDVVEYYEFAVGAAAGATAHLGTNTWGPTPNTTTAIFYTTLADACATQGTKTSTAPVTTTTDDGFFAKRDHDWSTTSTEIVYTAQACKSSGLVNCPASLQTTTTYKTELTTAVPSGSTPTFPLTVFTSVTSTIPFGTNAKDLISKSGTPTSYEPGATGAAENFVNGHTGGVSNKVIIGVSVGVGLPVLIAAISLCFCLCKARRRKSGQGIQSTNIFVNDGPYSPEPQFHQHKQAMIGVSPESPYGFQPSHSAQPSYGDQTYHRH</sequence>
<accession>A0AAI8VXQ6</accession>
<evidence type="ECO:0000259" key="4">
    <source>
        <dbReference type="Pfam" id="PF04478"/>
    </source>
</evidence>
<dbReference type="AlphaFoldDB" id="A0AAI8VXQ6"/>
<feature type="compositionally biased region" description="Polar residues" evidence="1">
    <location>
        <begin position="617"/>
        <end position="627"/>
    </location>
</feature>
<keyword evidence="2" id="KW-0472">Membrane</keyword>
<dbReference type="Pfam" id="PF04478">
    <property type="entry name" value="Mid2"/>
    <property type="match status" value="1"/>
</dbReference>
<feature type="transmembrane region" description="Helical" evidence="2">
    <location>
        <begin position="544"/>
        <end position="568"/>
    </location>
</feature>
<evidence type="ECO:0000313" key="6">
    <source>
        <dbReference type="Proteomes" id="UP001295740"/>
    </source>
</evidence>
<keyword evidence="3" id="KW-0732">Signal</keyword>
<reference evidence="5" key="1">
    <citation type="submission" date="2023-10" db="EMBL/GenBank/DDBJ databases">
        <authorList>
            <person name="Hackl T."/>
        </authorList>
    </citation>
    <scope>NUCLEOTIDE SEQUENCE</scope>
</reference>
<evidence type="ECO:0000256" key="2">
    <source>
        <dbReference type="SAM" id="Phobius"/>
    </source>
</evidence>
<dbReference type="EMBL" id="CAUWAG010000020">
    <property type="protein sequence ID" value="CAJ2512644.1"/>
    <property type="molecule type" value="Genomic_DNA"/>
</dbReference>
<keyword evidence="2" id="KW-0812">Transmembrane</keyword>
<feature type="signal peptide" evidence="3">
    <location>
        <begin position="1"/>
        <end position="21"/>
    </location>
</feature>
<protein>
    <submittedName>
        <fullName evidence="5">Uu.00g007630.m01.CDS01</fullName>
    </submittedName>
</protein>
<comment type="caution">
    <text evidence="5">The sequence shown here is derived from an EMBL/GenBank/DDBJ whole genome shotgun (WGS) entry which is preliminary data.</text>
</comment>
<dbReference type="Proteomes" id="UP001295740">
    <property type="component" value="Unassembled WGS sequence"/>
</dbReference>
<name>A0AAI8VXQ6_9PEZI</name>
<feature type="domain" description="Mid2" evidence="4">
    <location>
        <begin position="507"/>
        <end position="571"/>
    </location>
</feature>
<organism evidence="5 6">
    <name type="scientific">Anthostomella pinea</name>
    <dbReference type="NCBI Taxonomy" id="933095"/>
    <lineage>
        <taxon>Eukaryota</taxon>
        <taxon>Fungi</taxon>
        <taxon>Dikarya</taxon>
        <taxon>Ascomycota</taxon>
        <taxon>Pezizomycotina</taxon>
        <taxon>Sordariomycetes</taxon>
        <taxon>Xylariomycetidae</taxon>
        <taxon>Xylariales</taxon>
        <taxon>Xylariaceae</taxon>
        <taxon>Anthostomella</taxon>
    </lineage>
</organism>
<proteinExistence type="predicted"/>
<evidence type="ECO:0000313" key="5">
    <source>
        <dbReference type="EMBL" id="CAJ2512644.1"/>
    </source>
</evidence>
<feature type="chain" id="PRO_5042492684" evidence="3">
    <location>
        <begin position="22"/>
        <end position="633"/>
    </location>
</feature>
<gene>
    <name evidence="5" type="ORF">KHLLAP_LOCUS13112</name>
</gene>
<keyword evidence="6" id="KW-1185">Reference proteome</keyword>
<feature type="region of interest" description="Disordered" evidence="1">
    <location>
        <begin position="608"/>
        <end position="633"/>
    </location>
</feature>